<comment type="caution">
    <text evidence="1">The sequence shown here is derived from an EMBL/GenBank/DDBJ whole genome shotgun (WGS) entry which is preliminary data.</text>
</comment>
<gene>
    <name evidence="1" type="ORF">Gogos_010121</name>
</gene>
<feature type="non-terminal residue" evidence="1">
    <location>
        <position position="67"/>
    </location>
</feature>
<dbReference type="AlphaFoldDB" id="A0A7J9BKG5"/>
<name>A0A7J9BKG5_GOSGO</name>
<dbReference type="EMBL" id="JABEZY010000004">
    <property type="protein sequence ID" value="MBA0736585.1"/>
    <property type="molecule type" value="Genomic_DNA"/>
</dbReference>
<reference evidence="1 2" key="1">
    <citation type="journal article" date="2019" name="Genome Biol. Evol.">
        <title>Insights into the evolution of the New World diploid cottons (Gossypium, subgenus Houzingenia) based on genome sequencing.</title>
        <authorList>
            <person name="Grover C.E."/>
            <person name="Arick M.A. 2nd"/>
            <person name="Thrash A."/>
            <person name="Conover J.L."/>
            <person name="Sanders W.S."/>
            <person name="Peterson D.G."/>
            <person name="Frelichowski J.E."/>
            <person name="Scheffler J.A."/>
            <person name="Scheffler B.E."/>
            <person name="Wendel J.F."/>
        </authorList>
    </citation>
    <scope>NUCLEOTIDE SEQUENCE [LARGE SCALE GENOMIC DNA]</scope>
    <source>
        <strain evidence="1">5</strain>
        <tissue evidence="1">Leaf</tissue>
    </source>
</reference>
<organism evidence="1 2">
    <name type="scientific">Gossypium gossypioides</name>
    <name type="common">Mexican cotton</name>
    <name type="synonym">Selera gossypioides</name>
    <dbReference type="NCBI Taxonomy" id="34282"/>
    <lineage>
        <taxon>Eukaryota</taxon>
        <taxon>Viridiplantae</taxon>
        <taxon>Streptophyta</taxon>
        <taxon>Embryophyta</taxon>
        <taxon>Tracheophyta</taxon>
        <taxon>Spermatophyta</taxon>
        <taxon>Magnoliopsida</taxon>
        <taxon>eudicotyledons</taxon>
        <taxon>Gunneridae</taxon>
        <taxon>Pentapetalae</taxon>
        <taxon>rosids</taxon>
        <taxon>malvids</taxon>
        <taxon>Malvales</taxon>
        <taxon>Malvaceae</taxon>
        <taxon>Malvoideae</taxon>
        <taxon>Gossypium</taxon>
    </lineage>
</organism>
<sequence length="67" mass="7841">MEEILRFSIEGKEILTYGIGTEIPETFNQELMTPRVKLWMEFVCQRIWPIVDLSNINPVQAILVYAI</sequence>
<keyword evidence="2" id="KW-1185">Reference proteome</keyword>
<proteinExistence type="predicted"/>
<evidence type="ECO:0000313" key="1">
    <source>
        <dbReference type="EMBL" id="MBA0736585.1"/>
    </source>
</evidence>
<evidence type="ECO:0000313" key="2">
    <source>
        <dbReference type="Proteomes" id="UP000593579"/>
    </source>
</evidence>
<dbReference type="OrthoDB" id="10344570at2759"/>
<dbReference type="Proteomes" id="UP000593579">
    <property type="component" value="Unassembled WGS sequence"/>
</dbReference>
<accession>A0A7J9BKG5</accession>
<protein>
    <submittedName>
        <fullName evidence="1">Uncharacterized protein</fullName>
    </submittedName>
</protein>